<reference evidence="2" key="1">
    <citation type="submission" date="2022-10" db="EMBL/GenBank/DDBJ databases">
        <title>Fusarium specimens isolated from Avocado Roots.</title>
        <authorList>
            <person name="Stajich J."/>
            <person name="Roper C."/>
            <person name="Heimlech-Rivalta G."/>
        </authorList>
    </citation>
    <scope>NUCLEOTIDE SEQUENCE</scope>
    <source>
        <strain evidence="2">CF00143</strain>
    </source>
</reference>
<dbReference type="PANTHER" id="PTHR38795:SF1">
    <property type="entry name" value="DUF6604 DOMAIN-CONTAINING PROTEIN"/>
    <property type="match status" value="1"/>
</dbReference>
<name>A0A9W8PNF8_9HYPO</name>
<dbReference type="EMBL" id="JAPDHF010000011">
    <property type="protein sequence ID" value="KAJ4010966.1"/>
    <property type="molecule type" value="Genomic_DNA"/>
</dbReference>
<dbReference type="PANTHER" id="PTHR38795">
    <property type="entry name" value="DUF6604 DOMAIN-CONTAINING PROTEIN"/>
    <property type="match status" value="1"/>
</dbReference>
<keyword evidence="3" id="KW-1185">Reference proteome</keyword>
<comment type="caution">
    <text evidence="2">The sequence shown here is derived from an EMBL/GenBank/DDBJ whole genome shotgun (WGS) entry which is preliminary data.</text>
</comment>
<keyword evidence="1" id="KW-0472">Membrane</keyword>
<gene>
    <name evidence="2" type="ORF">NW766_007598</name>
</gene>
<dbReference type="AlphaFoldDB" id="A0A9W8PNF8"/>
<dbReference type="Proteomes" id="UP001152130">
    <property type="component" value="Unassembled WGS sequence"/>
</dbReference>
<protein>
    <submittedName>
        <fullName evidence="2">Uncharacterized protein</fullName>
    </submittedName>
</protein>
<feature type="transmembrane region" description="Helical" evidence="1">
    <location>
        <begin position="445"/>
        <end position="467"/>
    </location>
</feature>
<sequence length="480" mass="54919">MLEAPAKRFLPRRDVNLFLDRTNKRMFAGYCQTIHLLKQILEQDNKLIKHKDFFNLVREAKLDFVDFLGEHKYISGLTTIPPSRFSEHNSNGLQEYSPFMCGVGLEEGLEIAYRIGMSLWERIPEPMLLIHLHNAVLKKGYLSRPIGCLETLQELFKDIFFEGGHVPDSAFGDALMAKVGKPESRQSKSWRQAQQQKHASSLNLHHVLEHKLNHVFRRGSMLTTCRGAGWNLEAIPDKDLEFGSMLFWNRLSKTKRISESQLEDTVLVRKAKAVGMSDADIIRASSKLTSVVSSTRVDVPQEVLERYTPEGYTSATPQPSNEISGRDLLDFAKYDILTDVVGARPISSLNYLSVACWMIVTFRNLESRLQKAGNPVYREAYERPGPWKNEKRIGLTLLAFVDENEECLKMVAETLNKARGGFMDFIYWEDLEDKPRNRGSNAPNLNGACTVMYMHLILVAVIVFMFCEKYIMLGPRQFYH</sequence>
<evidence type="ECO:0000313" key="3">
    <source>
        <dbReference type="Proteomes" id="UP001152130"/>
    </source>
</evidence>
<proteinExistence type="predicted"/>
<organism evidence="2 3">
    <name type="scientific">Fusarium irregulare</name>
    <dbReference type="NCBI Taxonomy" id="2494466"/>
    <lineage>
        <taxon>Eukaryota</taxon>
        <taxon>Fungi</taxon>
        <taxon>Dikarya</taxon>
        <taxon>Ascomycota</taxon>
        <taxon>Pezizomycotina</taxon>
        <taxon>Sordariomycetes</taxon>
        <taxon>Hypocreomycetidae</taxon>
        <taxon>Hypocreales</taxon>
        <taxon>Nectriaceae</taxon>
        <taxon>Fusarium</taxon>
        <taxon>Fusarium incarnatum-equiseti species complex</taxon>
    </lineage>
</organism>
<keyword evidence="1" id="KW-1133">Transmembrane helix</keyword>
<evidence type="ECO:0000256" key="1">
    <source>
        <dbReference type="SAM" id="Phobius"/>
    </source>
</evidence>
<dbReference type="OrthoDB" id="5339038at2759"/>
<accession>A0A9W8PNF8</accession>
<keyword evidence="1" id="KW-0812">Transmembrane</keyword>
<evidence type="ECO:0000313" key="2">
    <source>
        <dbReference type="EMBL" id="KAJ4010966.1"/>
    </source>
</evidence>